<protein>
    <recommendedName>
        <fullName evidence="3">RNase H type-1 domain-containing protein</fullName>
    </recommendedName>
</protein>
<evidence type="ECO:0000313" key="1">
    <source>
        <dbReference type="EMBL" id="KAK6728291.1"/>
    </source>
</evidence>
<sequence length="141" mass="15891">MHICATSTRIDINDGQVQTSVNTIEDNHLKLEVNAFGVGARVAQLISTNTSNKYSTTRLAEAVSSYSRILRYRWGGIHNRQLERLADNRLKEIRNIIGALRSEDVTVEFRYVPTTENPANAGTRGLTKSSRIIQDKSKFLR</sequence>
<organism evidence="1 2">
    <name type="scientific">Necator americanus</name>
    <name type="common">Human hookworm</name>
    <dbReference type="NCBI Taxonomy" id="51031"/>
    <lineage>
        <taxon>Eukaryota</taxon>
        <taxon>Metazoa</taxon>
        <taxon>Ecdysozoa</taxon>
        <taxon>Nematoda</taxon>
        <taxon>Chromadorea</taxon>
        <taxon>Rhabditida</taxon>
        <taxon>Rhabditina</taxon>
        <taxon>Rhabditomorpha</taxon>
        <taxon>Strongyloidea</taxon>
        <taxon>Ancylostomatidae</taxon>
        <taxon>Bunostominae</taxon>
        <taxon>Necator</taxon>
    </lineage>
</organism>
<reference evidence="1 2" key="1">
    <citation type="submission" date="2023-08" db="EMBL/GenBank/DDBJ databases">
        <title>A Necator americanus chromosomal reference genome.</title>
        <authorList>
            <person name="Ilik V."/>
            <person name="Petrzelkova K.J."/>
            <person name="Pardy F."/>
            <person name="Fuh T."/>
            <person name="Niatou-Singa F.S."/>
            <person name="Gouil Q."/>
            <person name="Baker L."/>
            <person name="Ritchie M.E."/>
            <person name="Jex A.R."/>
            <person name="Gazzola D."/>
            <person name="Li H."/>
            <person name="Toshio Fujiwara R."/>
            <person name="Zhan B."/>
            <person name="Aroian R.V."/>
            <person name="Pafco B."/>
            <person name="Schwarz E.M."/>
        </authorList>
    </citation>
    <scope>NUCLEOTIDE SEQUENCE [LARGE SCALE GENOMIC DNA]</scope>
    <source>
        <strain evidence="1 2">Aroian</strain>
        <tissue evidence="1">Whole animal</tissue>
    </source>
</reference>
<dbReference type="Proteomes" id="UP001303046">
    <property type="component" value="Unassembled WGS sequence"/>
</dbReference>
<name>A0ABR1BT86_NECAM</name>
<evidence type="ECO:0008006" key="3">
    <source>
        <dbReference type="Google" id="ProtNLM"/>
    </source>
</evidence>
<proteinExistence type="predicted"/>
<dbReference type="EMBL" id="JAVFWL010000001">
    <property type="protein sequence ID" value="KAK6728291.1"/>
    <property type="molecule type" value="Genomic_DNA"/>
</dbReference>
<gene>
    <name evidence="1" type="primary">Necator_chrI.g1875</name>
    <name evidence="1" type="ORF">RB195_005749</name>
</gene>
<comment type="caution">
    <text evidence="1">The sequence shown here is derived from an EMBL/GenBank/DDBJ whole genome shotgun (WGS) entry which is preliminary data.</text>
</comment>
<accession>A0ABR1BT86</accession>
<keyword evidence="2" id="KW-1185">Reference proteome</keyword>
<evidence type="ECO:0000313" key="2">
    <source>
        <dbReference type="Proteomes" id="UP001303046"/>
    </source>
</evidence>